<name>A0AAD9VL75_9HYME</name>
<protein>
    <recommendedName>
        <fullName evidence="7">Globin domain-containing protein</fullName>
    </recommendedName>
</protein>
<dbReference type="GO" id="GO:0019825">
    <property type="term" value="F:oxygen binding"/>
    <property type="evidence" value="ECO:0007669"/>
    <property type="project" value="InterPro"/>
</dbReference>
<evidence type="ECO:0000313" key="9">
    <source>
        <dbReference type="Proteomes" id="UP001258017"/>
    </source>
</evidence>
<evidence type="ECO:0000256" key="5">
    <source>
        <dbReference type="ARBA" id="ARBA00023004"/>
    </source>
</evidence>
<comment type="caution">
    <text evidence="8">The sequence shown here is derived from an EMBL/GenBank/DDBJ whole genome shotgun (WGS) entry which is preliminary data.</text>
</comment>
<evidence type="ECO:0000256" key="4">
    <source>
        <dbReference type="ARBA" id="ARBA00022723"/>
    </source>
</evidence>
<evidence type="ECO:0000256" key="6">
    <source>
        <dbReference type="RuleBase" id="RU000356"/>
    </source>
</evidence>
<sequence length="170" mass="19637">MGTFLRFLGFWTNDFKVDEATGLTERQKKLVQNTWAIIKKDQVASGCAVMLAYFKEYPQYQQYFGAFKDVPLNELQNNKRFQAHCASIIATLSSVVDSLHDFGLLEANIITLAERHKKRGQTKEEFQNLKEVIRNVLRQALGKQYTMDVSDAWDKTLNVMFLKIYEIIAS</sequence>
<dbReference type="PANTHER" id="PTHR47217">
    <property type="entry name" value="GLOBIN-LIKE PROTEIN"/>
    <property type="match status" value="1"/>
</dbReference>
<evidence type="ECO:0000313" key="8">
    <source>
        <dbReference type="EMBL" id="KAK2578569.1"/>
    </source>
</evidence>
<dbReference type="GO" id="GO:0020037">
    <property type="term" value="F:heme binding"/>
    <property type="evidence" value="ECO:0007669"/>
    <property type="project" value="InterPro"/>
</dbReference>
<accession>A0AAD9VL75</accession>
<evidence type="ECO:0000256" key="3">
    <source>
        <dbReference type="ARBA" id="ARBA00022621"/>
    </source>
</evidence>
<dbReference type="PRINTS" id="PR00188">
    <property type="entry name" value="PLANTGLOBIN"/>
</dbReference>
<dbReference type="EMBL" id="JAIFRP010000231">
    <property type="protein sequence ID" value="KAK2578569.1"/>
    <property type="molecule type" value="Genomic_DNA"/>
</dbReference>
<dbReference type="PROSITE" id="PS01033">
    <property type="entry name" value="GLOBIN"/>
    <property type="match status" value="1"/>
</dbReference>
<comment type="similarity">
    <text evidence="6">Belongs to the globin family.</text>
</comment>
<dbReference type="InterPro" id="IPR044399">
    <property type="entry name" value="Mb-like_M"/>
</dbReference>
<dbReference type="SUPFAM" id="SSF46458">
    <property type="entry name" value="Globin-like"/>
    <property type="match status" value="1"/>
</dbReference>
<proteinExistence type="inferred from homology"/>
<organism evidence="8 9">
    <name type="scientific">Odynerus spinipes</name>
    <dbReference type="NCBI Taxonomy" id="1348599"/>
    <lineage>
        <taxon>Eukaryota</taxon>
        <taxon>Metazoa</taxon>
        <taxon>Ecdysozoa</taxon>
        <taxon>Arthropoda</taxon>
        <taxon>Hexapoda</taxon>
        <taxon>Insecta</taxon>
        <taxon>Pterygota</taxon>
        <taxon>Neoptera</taxon>
        <taxon>Endopterygota</taxon>
        <taxon>Hymenoptera</taxon>
        <taxon>Apocrita</taxon>
        <taxon>Aculeata</taxon>
        <taxon>Vespoidea</taxon>
        <taxon>Vespidae</taxon>
        <taxon>Eumeninae</taxon>
        <taxon>Odynerus</taxon>
    </lineage>
</organism>
<dbReference type="Pfam" id="PF00042">
    <property type="entry name" value="Globin"/>
    <property type="match status" value="1"/>
</dbReference>
<keyword evidence="4" id="KW-0479">Metal-binding</keyword>
<dbReference type="GO" id="GO:0046872">
    <property type="term" value="F:metal ion binding"/>
    <property type="evidence" value="ECO:0007669"/>
    <property type="project" value="UniProtKB-KW"/>
</dbReference>
<gene>
    <name evidence="8" type="ORF">KPH14_012215</name>
</gene>
<evidence type="ECO:0000256" key="2">
    <source>
        <dbReference type="ARBA" id="ARBA00022617"/>
    </source>
</evidence>
<keyword evidence="5" id="KW-0408">Iron</keyword>
<evidence type="ECO:0000256" key="1">
    <source>
        <dbReference type="ARBA" id="ARBA00022448"/>
    </source>
</evidence>
<evidence type="ECO:0000259" key="7">
    <source>
        <dbReference type="PROSITE" id="PS01033"/>
    </source>
</evidence>
<reference evidence="8" key="2">
    <citation type="journal article" date="2023" name="Commun. Biol.">
        <title>Intrasexual cuticular hydrocarbon dimorphism in a wasp sheds light on hydrocarbon biosynthesis genes in Hymenoptera.</title>
        <authorList>
            <person name="Moris V.C."/>
            <person name="Podsiadlowski L."/>
            <person name="Martin S."/>
            <person name="Oeyen J.P."/>
            <person name="Donath A."/>
            <person name="Petersen M."/>
            <person name="Wilbrandt J."/>
            <person name="Misof B."/>
            <person name="Liedtke D."/>
            <person name="Thamm M."/>
            <person name="Scheiner R."/>
            <person name="Schmitt T."/>
            <person name="Niehuis O."/>
        </authorList>
    </citation>
    <scope>NUCLEOTIDE SEQUENCE</scope>
    <source>
        <strain evidence="8">GBR_01_08_01A</strain>
    </source>
</reference>
<dbReference type="CDD" id="cd01040">
    <property type="entry name" value="Mb-like"/>
    <property type="match status" value="1"/>
</dbReference>
<dbReference type="GO" id="GO:0005344">
    <property type="term" value="F:oxygen carrier activity"/>
    <property type="evidence" value="ECO:0007669"/>
    <property type="project" value="UniProtKB-KW"/>
</dbReference>
<keyword evidence="3 6" id="KW-0561">Oxygen transport</keyword>
<dbReference type="Proteomes" id="UP001258017">
    <property type="component" value="Unassembled WGS sequence"/>
</dbReference>
<keyword evidence="2 6" id="KW-0349">Heme</keyword>
<dbReference type="Gene3D" id="1.10.490.10">
    <property type="entry name" value="Globins"/>
    <property type="match status" value="1"/>
</dbReference>
<dbReference type="AlphaFoldDB" id="A0AAD9VL75"/>
<keyword evidence="1 6" id="KW-0813">Transport</keyword>
<dbReference type="InterPro" id="IPR000971">
    <property type="entry name" value="Globin"/>
</dbReference>
<dbReference type="InterPro" id="IPR009050">
    <property type="entry name" value="Globin-like_sf"/>
</dbReference>
<feature type="domain" description="Globin" evidence="7">
    <location>
        <begin position="22"/>
        <end position="169"/>
    </location>
</feature>
<reference evidence="8" key="1">
    <citation type="submission" date="2021-08" db="EMBL/GenBank/DDBJ databases">
        <authorList>
            <person name="Misof B."/>
            <person name="Oliver O."/>
            <person name="Podsiadlowski L."/>
            <person name="Donath A."/>
            <person name="Peters R."/>
            <person name="Mayer C."/>
            <person name="Rust J."/>
            <person name="Gunkel S."/>
            <person name="Lesny P."/>
            <person name="Martin S."/>
            <person name="Oeyen J.P."/>
            <person name="Petersen M."/>
            <person name="Panagiotis P."/>
            <person name="Wilbrandt J."/>
            <person name="Tanja T."/>
        </authorList>
    </citation>
    <scope>NUCLEOTIDE SEQUENCE</scope>
    <source>
        <strain evidence="8">GBR_01_08_01A</strain>
        <tissue evidence="8">Thorax + abdomen</tissue>
    </source>
</reference>
<dbReference type="PANTHER" id="PTHR47217:SF1">
    <property type="entry name" value="GLOBIN-LIKE PROTEIN"/>
    <property type="match status" value="1"/>
</dbReference>
<dbReference type="InterPro" id="IPR012292">
    <property type="entry name" value="Globin/Proto"/>
</dbReference>
<keyword evidence="9" id="KW-1185">Reference proteome</keyword>